<dbReference type="GO" id="GO:0008289">
    <property type="term" value="F:lipid binding"/>
    <property type="evidence" value="ECO:0007669"/>
    <property type="project" value="UniProtKB-KW"/>
</dbReference>
<dbReference type="PROSITE" id="PS00479">
    <property type="entry name" value="ZF_DAG_PE_1"/>
    <property type="match status" value="1"/>
</dbReference>
<keyword evidence="2" id="KW-0813">Transport</keyword>
<feature type="region of interest" description="Disordered" evidence="8">
    <location>
        <begin position="976"/>
        <end position="1005"/>
    </location>
</feature>
<dbReference type="SUPFAM" id="SSF57889">
    <property type="entry name" value="Cysteine-rich domain"/>
    <property type="match status" value="1"/>
</dbReference>
<dbReference type="GO" id="GO:1990456">
    <property type="term" value="P:mitochondrion-endoplasmic reticulum membrane tethering"/>
    <property type="evidence" value="ECO:0007669"/>
    <property type="project" value="InterPro"/>
</dbReference>
<evidence type="ECO:0000313" key="11">
    <source>
        <dbReference type="EMBL" id="CAF0751769.1"/>
    </source>
</evidence>
<evidence type="ECO:0000313" key="14">
    <source>
        <dbReference type="Proteomes" id="UP000663877"/>
    </source>
</evidence>
<name>A0A813PDA7_9BILA</name>
<feature type="compositionally biased region" description="Polar residues" evidence="8">
    <location>
        <begin position="852"/>
        <end position="863"/>
    </location>
</feature>
<dbReference type="Pfam" id="PF26547">
    <property type="entry name" value="PDZD8_N"/>
    <property type="match status" value="1"/>
</dbReference>
<feature type="compositionally biased region" description="Low complexity" evidence="8">
    <location>
        <begin position="454"/>
        <end position="476"/>
    </location>
</feature>
<evidence type="ECO:0000313" key="12">
    <source>
        <dbReference type="EMBL" id="CAF1406406.1"/>
    </source>
</evidence>
<feature type="region of interest" description="Disordered" evidence="8">
    <location>
        <begin position="452"/>
        <end position="549"/>
    </location>
</feature>
<keyword evidence="3" id="KW-0479">Metal-binding</keyword>
<comment type="subcellular location">
    <subcellularLocation>
        <location evidence="1">Membrane</location>
    </subcellularLocation>
</comment>
<dbReference type="SMART" id="SM00109">
    <property type="entry name" value="C1"/>
    <property type="match status" value="1"/>
</dbReference>
<dbReference type="OrthoDB" id="10004596at2759"/>
<evidence type="ECO:0000256" key="6">
    <source>
        <dbReference type="ARBA" id="ARBA00023121"/>
    </source>
</evidence>
<keyword evidence="5" id="KW-0445">Lipid transport</keyword>
<keyword evidence="6" id="KW-0446">Lipid-binding</keyword>
<dbReference type="CDD" id="cd21674">
    <property type="entry name" value="SMP_PDZD8"/>
    <property type="match status" value="1"/>
</dbReference>
<dbReference type="InterPro" id="IPR039275">
    <property type="entry name" value="PDZD8"/>
</dbReference>
<evidence type="ECO:0000256" key="4">
    <source>
        <dbReference type="ARBA" id="ARBA00022833"/>
    </source>
</evidence>
<dbReference type="GO" id="GO:0051560">
    <property type="term" value="P:mitochondrial calcium ion homeostasis"/>
    <property type="evidence" value="ECO:0007669"/>
    <property type="project" value="InterPro"/>
</dbReference>
<feature type="domain" description="Phorbol-ester/DAG-type" evidence="9">
    <location>
        <begin position="745"/>
        <end position="795"/>
    </location>
</feature>
<gene>
    <name evidence="11" type="ORF">BJG266_LOCUS2485</name>
    <name evidence="12" type="ORF">QVE165_LOCUS37154</name>
</gene>
<comment type="caution">
    <text evidence="11">The sequence shown here is derived from an EMBL/GenBank/DDBJ whole genome shotgun (WGS) entry which is preliminary data.</text>
</comment>
<evidence type="ECO:0000256" key="5">
    <source>
        <dbReference type="ARBA" id="ARBA00023055"/>
    </source>
</evidence>
<feature type="region of interest" description="Disordered" evidence="8">
    <location>
        <begin position="852"/>
        <end position="881"/>
    </location>
</feature>
<feature type="compositionally biased region" description="Low complexity" evidence="8">
    <location>
        <begin position="864"/>
        <end position="881"/>
    </location>
</feature>
<keyword evidence="7" id="KW-0472">Membrane</keyword>
<dbReference type="Gene3D" id="3.30.60.20">
    <property type="match status" value="1"/>
</dbReference>
<feature type="compositionally biased region" description="Acidic residues" evidence="8">
    <location>
        <begin position="1150"/>
        <end position="1167"/>
    </location>
</feature>
<evidence type="ECO:0008006" key="15">
    <source>
        <dbReference type="Google" id="ProtNLM"/>
    </source>
</evidence>
<dbReference type="GO" id="GO:0005739">
    <property type="term" value="C:mitochondrion"/>
    <property type="evidence" value="ECO:0007669"/>
    <property type="project" value="GOC"/>
</dbReference>
<feature type="compositionally biased region" description="Low complexity" evidence="8">
    <location>
        <begin position="408"/>
        <end position="425"/>
    </location>
</feature>
<dbReference type="InterPro" id="IPR058801">
    <property type="entry name" value="PDZD8_N"/>
</dbReference>
<dbReference type="Proteomes" id="UP000663832">
    <property type="component" value="Unassembled WGS sequence"/>
</dbReference>
<keyword evidence="13" id="KW-1185">Reference proteome</keyword>
<dbReference type="EMBL" id="CAJNOM010000382">
    <property type="protein sequence ID" value="CAF1406406.1"/>
    <property type="molecule type" value="Genomic_DNA"/>
</dbReference>
<organism evidence="11 14">
    <name type="scientific">Adineta steineri</name>
    <dbReference type="NCBI Taxonomy" id="433720"/>
    <lineage>
        <taxon>Eukaryota</taxon>
        <taxon>Metazoa</taxon>
        <taxon>Spiralia</taxon>
        <taxon>Gnathifera</taxon>
        <taxon>Rotifera</taxon>
        <taxon>Eurotatoria</taxon>
        <taxon>Bdelloidea</taxon>
        <taxon>Adinetida</taxon>
        <taxon>Adinetidae</taxon>
        <taxon>Adineta</taxon>
    </lineage>
</organism>
<dbReference type="PROSITE" id="PS50081">
    <property type="entry name" value="ZF_DAG_PE_2"/>
    <property type="match status" value="1"/>
</dbReference>
<reference evidence="11" key="1">
    <citation type="submission" date="2021-02" db="EMBL/GenBank/DDBJ databases">
        <authorList>
            <person name="Nowell W R."/>
        </authorList>
    </citation>
    <scope>NUCLEOTIDE SEQUENCE</scope>
</reference>
<feature type="compositionally biased region" description="Polar residues" evidence="8">
    <location>
        <begin position="984"/>
        <end position="1005"/>
    </location>
</feature>
<dbReference type="EMBL" id="CAJNOI010000006">
    <property type="protein sequence ID" value="CAF0751769.1"/>
    <property type="molecule type" value="Genomic_DNA"/>
</dbReference>
<feature type="region of interest" description="Disordered" evidence="8">
    <location>
        <begin position="399"/>
        <end position="425"/>
    </location>
</feature>
<evidence type="ECO:0000256" key="3">
    <source>
        <dbReference type="ARBA" id="ARBA00022723"/>
    </source>
</evidence>
<evidence type="ECO:0000259" key="9">
    <source>
        <dbReference type="PROSITE" id="PS50081"/>
    </source>
</evidence>
<protein>
    <recommendedName>
        <fullName evidence="15">Phorbol-ester/DAG-type domain-containing protein</fullName>
    </recommendedName>
</protein>
<dbReference type="PANTHER" id="PTHR21519">
    <property type="entry name" value="PDZ DOMAIN-CONTAINING PROTEIN 8"/>
    <property type="match status" value="1"/>
</dbReference>
<sequence>MFLLIIILSYLLGCASTIALLLYLYTRYVVYSPVVINEQQEEQYQTFNPLPENERGKNSAVDAVNYLFQFLFQELKDSSRLRRYLMHKLNTEFKELKNSRTAKIFLQNIVIENFSIGKECPVFSDIQLERQERDERHLIKGFVAKLDVDYKDGFSVTLDITLLFGHKCRLSIKVNRIQGHLRLEFRREPFCHWLCVFQDEPFIDFQVKSYFATVESPQLAQLITQQLRRAIKRKQTWPSYKIRCQPFFATSKQSIPTEVLSTNGNNIIPGTFDITIKYCDRLSIPLAIFDKQKVSSVNVFLTININEQMCADYLHINRDQWKRKEIELKRNVNKLIVKEVNYMDRIEFLIDELDPLPNGIDDVTTLKAALEDKNVFLLKMQGQDITTLKQIHRLLKHRTPIPSNDGLTSTSTSTSTSTTATTTTTTIIGGNEDKIQIVVGIPILHSVRVQRAAETSNTTETEKPTSTSPTLSTRSENLASLTPPITVRQRIIPPTASVKFDKSADSIGLPVKSQDNEEEQSQNNSTPELSLKHPDVNIPKKSKHSKTSANDITLIMMNTDILQEFHAQPTATRKAEPYIEFDSKFDFQVGPNEQYLNICLWCKPPLDCDVPNPGKKLILLGYATVALSEIVLDAHMSYKRETQVTLNFRSAYSPKPNFKKRLELSSHKGYDENLANGFITINIKHKPEIEAKLNPQEKKEQFIVNAPILHDISTKLKEDERKQDQLKYINVINEEQELPTRKPTDHIFEDKTFTTSTLCSCCGKKIWMKSGRQCRDCLMTIHKKCEEKFSADTICTHDPNHVKTNLISTTSDDDLKNVVNIEISDSSIPPPNILMDNIESISIKSTPDIILTSNPNNNNRSTLAATTTTPATPTTTPTTTTAANRLSTKAAAAFSALDSTARRSFRGAFGNKNSNQTTTNLVPSLSATSELSKSDESLSSSSPLPTKKPITTNVPAHAPSKIASAASSAYSKIREFKSKRLPATQETNPIKKTRSPSDSEPNETNPEADLRQIITQYLLDENNDVQGLEHLLHEKSVDDTIIYAKAQEFGQELYPELTPEERKQKIDSEISRLQHELDLNSHIRGEMLHEYQNVETDENEKRKLREKIANIDEKTQALGALTIFYCSGLKHCRTQMVAKEDESTKSISELPEEDENNEFYDNVEEHS</sequence>
<proteinExistence type="predicted"/>
<dbReference type="PANTHER" id="PTHR21519:SF1">
    <property type="entry name" value="PDZ DOMAIN-CONTAINING PROTEIN 8"/>
    <property type="match status" value="1"/>
</dbReference>
<dbReference type="Proteomes" id="UP000663877">
    <property type="component" value="Unassembled WGS sequence"/>
</dbReference>
<dbReference type="GO" id="GO:0006869">
    <property type="term" value="P:lipid transport"/>
    <property type="evidence" value="ECO:0007669"/>
    <property type="project" value="UniProtKB-KW"/>
</dbReference>
<dbReference type="Pfam" id="PF00130">
    <property type="entry name" value="C1_1"/>
    <property type="match status" value="1"/>
</dbReference>
<evidence type="ECO:0000256" key="1">
    <source>
        <dbReference type="ARBA" id="ARBA00004370"/>
    </source>
</evidence>
<feature type="domain" description="SMP-LTD" evidence="10">
    <location>
        <begin position="57"/>
        <end position="246"/>
    </location>
</feature>
<evidence type="ECO:0000256" key="8">
    <source>
        <dbReference type="SAM" id="MobiDB-lite"/>
    </source>
</evidence>
<dbReference type="InterPro" id="IPR046349">
    <property type="entry name" value="C1-like_sf"/>
</dbReference>
<dbReference type="InterPro" id="IPR031468">
    <property type="entry name" value="SMP_LBD"/>
</dbReference>
<evidence type="ECO:0000256" key="2">
    <source>
        <dbReference type="ARBA" id="ARBA00022448"/>
    </source>
</evidence>
<feature type="region of interest" description="Disordered" evidence="8">
    <location>
        <begin position="926"/>
        <end position="959"/>
    </location>
</feature>
<evidence type="ECO:0000256" key="7">
    <source>
        <dbReference type="ARBA" id="ARBA00023136"/>
    </source>
</evidence>
<keyword evidence="4" id="KW-0862">Zinc</keyword>
<dbReference type="GO" id="GO:0046872">
    <property type="term" value="F:metal ion binding"/>
    <property type="evidence" value="ECO:0007669"/>
    <property type="project" value="UniProtKB-KW"/>
</dbReference>
<dbReference type="GO" id="GO:0016020">
    <property type="term" value="C:membrane"/>
    <property type="evidence" value="ECO:0007669"/>
    <property type="project" value="UniProtKB-SubCell"/>
</dbReference>
<accession>A0A813PDA7</accession>
<evidence type="ECO:0000313" key="13">
    <source>
        <dbReference type="Proteomes" id="UP000663832"/>
    </source>
</evidence>
<dbReference type="AlphaFoldDB" id="A0A813PDA7"/>
<dbReference type="GO" id="GO:0044233">
    <property type="term" value="C:mitochondria-associated endoplasmic reticulum membrane contact site"/>
    <property type="evidence" value="ECO:0007669"/>
    <property type="project" value="InterPro"/>
</dbReference>
<evidence type="ECO:0000259" key="10">
    <source>
        <dbReference type="PROSITE" id="PS51847"/>
    </source>
</evidence>
<dbReference type="PROSITE" id="PS51847">
    <property type="entry name" value="SMP"/>
    <property type="match status" value="1"/>
</dbReference>
<feature type="region of interest" description="Disordered" evidence="8">
    <location>
        <begin position="1140"/>
        <end position="1167"/>
    </location>
</feature>
<dbReference type="InterPro" id="IPR002219">
    <property type="entry name" value="PKC_DAG/PE"/>
</dbReference>
<feature type="compositionally biased region" description="Low complexity" evidence="8">
    <location>
        <begin position="937"/>
        <end position="959"/>
    </location>
</feature>